<protein>
    <submittedName>
        <fullName evidence="2">Uncharacterized protein</fullName>
    </submittedName>
</protein>
<name>A0AAV8AF75_9EUKA</name>
<organism evidence="2 3">
    <name type="scientific">Anaeramoeba flamelloides</name>
    <dbReference type="NCBI Taxonomy" id="1746091"/>
    <lineage>
        <taxon>Eukaryota</taxon>
        <taxon>Metamonada</taxon>
        <taxon>Anaeramoebidae</taxon>
        <taxon>Anaeramoeba</taxon>
    </lineage>
</organism>
<dbReference type="EMBL" id="JANTQA010000008">
    <property type="protein sequence ID" value="KAJ3452284.1"/>
    <property type="molecule type" value="Genomic_DNA"/>
</dbReference>
<proteinExistence type="predicted"/>
<evidence type="ECO:0000313" key="2">
    <source>
        <dbReference type="EMBL" id="KAJ3452284.1"/>
    </source>
</evidence>
<reference evidence="2" key="1">
    <citation type="submission" date="2022-08" db="EMBL/GenBank/DDBJ databases">
        <title>Novel sulphate-reducing endosymbionts in the free-living metamonad Anaeramoeba.</title>
        <authorList>
            <person name="Jerlstrom-Hultqvist J."/>
            <person name="Cepicka I."/>
            <person name="Gallot-Lavallee L."/>
            <person name="Salas-Leiva D."/>
            <person name="Curtis B.A."/>
            <person name="Zahonova K."/>
            <person name="Pipaliya S."/>
            <person name="Dacks J."/>
            <person name="Roger A.J."/>
        </authorList>
    </citation>
    <scope>NUCLEOTIDE SEQUENCE</scope>
    <source>
        <strain evidence="2">Busselton2</strain>
    </source>
</reference>
<gene>
    <name evidence="2" type="ORF">M0812_04048</name>
</gene>
<feature type="compositionally biased region" description="Polar residues" evidence="1">
    <location>
        <begin position="1"/>
        <end position="20"/>
    </location>
</feature>
<feature type="region of interest" description="Disordered" evidence="1">
    <location>
        <begin position="35"/>
        <end position="164"/>
    </location>
</feature>
<feature type="compositionally biased region" description="Basic and acidic residues" evidence="1">
    <location>
        <begin position="119"/>
        <end position="146"/>
    </location>
</feature>
<dbReference type="AlphaFoldDB" id="A0AAV8AF75"/>
<feature type="region of interest" description="Disordered" evidence="1">
    <location>
        <begin position="1"/>
        <end position="21"/>
    </location>
</feature>
<dbReference type="Proteomes" id="UP001146793">
    <property type="component" value="Unassembled WGS sequence"/>
</dbReference>
<feature type="compositionally biased region" description="Acidic residues" evidence="1">
    <location>
        <begin position="147"/>
        <end position="159"/>
    </location>
</feature>
<accession>A0AAV8AF75</accession>
<evidence type="ECO:0000256" key="1">
    <source>
        <dbReference type="SAM" id="MobiDB-lite"/>
    </source>
</evidence>
<sequence>MSSLTQFKRKNPLSQVNLSAPSWILPIKIKKVVTRINKSNLQKKRARSKNTVTKQEPKQQTKTQETGNQNSSTTTKTTNQSNNNHEETIRKHQLNKGSSVGYQEETDDSSGEDPFGVEETWKFNEKESSSDKKKEDTFEFENKGALDENEEDESSDGDLEVLNSASLFKKKKEKKKKKRKKQLQEASVMIMNLVLNSRSNLCRLLLIKKTGCLGGLFQ</sequence>
<feature type="compositionally biased region" description="Low complexity" evidence="1">
    <location>
        <begin position="58"/>
        <end position="83"/>
    </location>
</feature>
<comment type="caution">
    <text evidence="2">The sequence shown here is derived from an EMBL/GenBank/DDBJ whole genome shotgun (WGS) entry which is preliminary data.</text>
</comment>
<evidence type="ECO:0000313" key="3">
    <source>
        <dbReference type="Proteomes" id="UP001146793"/>
    </source>
</evidence>